<evidence type="ECO:0000313" key="3">
    <source>
        <dbReference type="Proteomes" id="UP000460287"/>
    </source>
</evidence>
<evidence type="ECO:0000256" key="1">
    <source>
        <dbReference type="SAM" id="Phobius"/>
    </source>
</evidence>
<gene>
    <name evidence="2" type="ORF">FYJ33_03625</name>
</gene>
<dbReference type="Pfam" id="PF10990">
    <property type="entry name" value="DUF2809"/>
    <property type="match status" value="1"/>
</dbReference>
<feature type="transmembrane region" description="Helical" evidence="1">
    <location>
        <begin position="94"/>
        <end position="111"/>
    </location>
</feature>
<dbReference type="AlphaFoldDB" id="A0A7X2T0U3"/>
<sequence>MLFLIFLIFEVYIALFVHDNFIRPYFGDVLVVIVVYLFMRIIIPEGVKYMILYVFIFAVFVEILQYFNLIKVLGLSNNTVARIVFGSTFDIKDILCYAAGSLILLICANSIKRKNML</sequence>
<dbReference type="InterPro" id="IPR021257">
    <property type="entry name" value="DUF2809"/>
</dbReference>
<feature type="transmembrane region" description="Helical" evidence="1">
    <location>
        <begin position="50"/>
        <end position="74"/>
    </location>
</feature>
<keyword evidence="1" id="KW-0472">Membrane</keyword>
<evidence type="ECO:0000313" key="2">
    <source>
        <dbReference type="EMBL" id="MSR90525.1"/>
    </source>
</evidence>
<feature type="transmembrane region" description="Helical" evidence="1">
    <location>
        <begin position="23"/>
        <end position="43"/>
    </location>
</feature>
<protein>
    <submittedName>
        <fullName evidence="2">DUF2809 domain-containing protein</fullName>
    </submittedName>
</protein>
<keyword evidence="1" id="KW-1133">Transmembrane helix</keyword>
<keyword evidence="3" id="KW-1185">Reference proteome</keyword>
<comment type="caution">
    <text evidence="2">The sequence shown here is derived from an EMBL/GenBank/DDBJ whole genome shotgun (WGS) entry which is preliminary data.</text>
</comment>
<dbReference type="Proteomes" id="UP000460287">
    <property type="component" value="Unassembled WGS sequence"/>
</dbReference>
<keyword evidence="1" id="KW-0812">Transmembrane</keyword>
<name>A0A7X2T0U3_9CLOT</name>
<accession>A0A7X2T0U3</accession>
<proteinExistence type="predicted"/>
<dbReference type="EMBL" id="VULX01000003">
    <property type="protein sequence ID" value="MSR90525.1"/>
    <property type="molecule type" value="Genomic_DNA"/>
</dbReference>
<organism evidence="2 3">
    <name type="scientific">Inconstantimicrobium porci</name>
    <dbReference type="NCBI Taxonomy" id="2652291"/>
    <lineage>
        <taxon>Bacteria</taxon>
        <taxon>Bacillati</taxon>
        <taxon>Bacillota</taxon>
        <taxon>Clostridia</taxon>
        <taxon>Eubacteriales</taxon>
        <taxon>Clostridiaceae</taxon>
        <taxon>Inconstantimicrobium</taxon>
    </lineage>
</organism>
<reference evidence="2 3" key="1">
    <citation type="submission" date="2019-08" db="EMBL/GenBank/DDBJ databases">
        <title>In-depth cultivation of the pig gut microbiome towards novel bacterial diversity and tailored functional studies.</title>
        <authorList>
            <person name="Wylensek D."/>
            <person name="Hitch T.C.A."/>
            <person name="Clavel T."/>
        </authorList>
    </citation>
    <scope>NUCLEOTIDE SEQUENCE [LARGE SCALE GENOMIC DNA]</scope>
    <source>
        <strain evidence="2 3">WCA-383-APC-5B</strain>
    </source>
</reference>